<accession>S3D1F1</accession>
<evidence type="ECO:0000256" key="1">
    <source>
        <dbReference type="SAM" id="MobiDB-lite"/>
    </source>
</evidence>
<keyword evidence="3" id="KW-1185">Reference proteome</keyword>
<organism evidence="2 3">
    <name type="scientific">Glarea lozoyensis (strain ATCC 20868 / MF5171)</name>
    <dbReference type="NCBI Taxonomy" id="1116229"/>
    <lineage>
        <taxon>Eukaryota</taxon>
        <taxon>Fungi</taxon>
        <taxon>Dikarya</taxon>
        <taxon>Ascomycota</taxon>
        <taxon>Pezizomycotina</taxon>
        <taxon>Leotiomycetes</taxon>
        <taxon>Helotiales</taxon>
        <taxon>Helotiaceae</taxon>
        <taxon>Glarea</taxon>
    </lineage>
</organism>
<dbReference type="OrthoDB" id="252020at2759"/>
<gene>
    <name evidence="2" type="ORF">GLAREA_01753</name>
</gene>
<protein>
    <submittedName>
        <fullName evidence="2">Uncharacterized protein</fullName>
    </submittedName>
</protein>
<evidence type="ECO:0000313" key="3">
    <source>
        <dbReference type="Proteomes" id="UP000016922"/>
    </source>
</evidence>
<feature type="compositionally biased region" description="Basic and acidic residues" evidence="1">
    <location>
        <begin position="12"/>
        <end position="27"/>
    </location>
</feature>
<sequence length="287" mass="31873">MDALLALQNLEDAERAKRYKNRAEPQKKGKGSSSKSQDLAAQNAARNEKAGRAIQRSRSQASSRSAGVPSRAASQSSGRARSRAQETLDNYEIPSRVGAQSPAPSRDSRRISFSEPSKPEGTKLWIPTKTESLASGFEYDPRLQKFNVGEHEWRDFTTQLIAAANVKGSKLTWPFRKRKVIARIKRDLQYGGDITAVFKSWNKVFKIQRFQAWLELPGEKSAPLPGNDEHEVVDVKKFRILVNPSKERAPSVYSRSNSLTASISGEGMKAVEGRKEVEADDDADAEP</sequence>
<dbReference type="GeneID" id="19460811"/>
<proteinExistence type="predicted"/>
<dbReference type="KEGG" id="glz:GLAREA_01753"/>
<dbReference type="RefSeq" id="XP_008087160.1">
    <property type="nucleotide sequence ID" value="XM_008088969.1"/>
</dbReference>
<feature type="compositionally biased region" description="Basic and acidic residues" evidence="1">
    <location>
        <begin position="106"/>
        <end position="121"/>
    </location>
</feature>
<dbReference type="AlphaFoldDB" id="S3D1F1"/>
<feature type="compositionally biased region" description="Acidic residues" evidence="1">
    <location>
        <begin position="278"/>
        <end position="287"/>
    </location>
</feature>
<name>S3D1F1_GLAL2</name>
<dbReference type="HOGENOM" id="CLU_969947_0_0_1"/>
<dbReference type="EMBL" id="KE145371">
    <property type="protein sequence ID" value="EPE25841.1"/>
    <property type="molecule type" value="Genomic_DNA"/>
</dbReference>
<feature type="compositionally biased region" description="Low complexity" evidence="1">
    <location>
        <begin position="52"/>
        <end position="79"/>
    </location>
</feature>
<dbReference type="Proteomes" id="UP000016922">
    <property type="component" value="Unassembled WGS sequence"/>
</dbReference>
<evidence type="ECO:0000313" key="2">
    <source>
        <dbReference type="EMBL" id="EPE25841.1"/>
    </source>
</evidence>
<reference evidence="2 3" key="1">
    <citation type="journal article" date="2013" name="BMC Genomics">
        <title>Genomics-driven discovery of the pneumocandin biosynthetic gene cluster in the fungus Glarea lozoyensis.</title>
        <authorList>
            <person name="Chen L."/>
            <person name="Yue Q."/>
            <person name="Zhang X."/>
            <person name="Xiang M."/>
            <person name="Wang C."/>
            <person name="Li S."/>
            <person name="Che Y."/>
            <person name="Ortiz-Lopez F.J."/>
            <person name="Bills G.F."/>
            <person name="Liu X."/>
            <person name="An Z."/>
        </authorList>
    </citation>
    <scope>NUCLEOTIDE SEQUENCE [LARGE SCALE GENOMIC DNA]</scope>
    <source>
        <strain evidence="3">ATCC 20868 / MF5171</strain>
    </source>
</reference>
<feature type="region of interest" description="Disordered" evidence="1">
    <location>
        <begin position="264"/>
        <end position="287"/>
    </location>
</feature>
<feature type="region of interest" description="Disordered" evidence="1">
    <location>
        <begin position="1"/>
        <end position="124"/>
    </location>
</feature>
<dbReference type="OMA" id="GEDEWNH"/>